<dbReference type="AlphaFoldDB" id="A0A7V5HYG1"/>
<accession>A0A7V5HYG1</accession>
<sequence length="108" mass="12548">MKEIKTTLICSHCFKESPVRITYLEESTVKLTCERCGHTIRITEKKRQDLSLTDLELRILTKPLRLALEAKKDSFRFVSTLPLRMVTKPFRIARELKEVLSTGILDKV</sequence>
<protein>
    <recommendedName>
        <fullName evidence="2">Bh protein</fullName>
    </recommendedName>
</protein>
<dbReference type="Proteomes" id="UP000886070">
    <property type="component" value="Unassembled WGS sequence"/>
</dbReference>
<proteinExistence type="predicted"/>
<evidence type="ECO:0000313" key="1">
    <source>
        <dbReference type="EMBL" id="HHF98214.1"/>
    </source>
</evidence>
<reference evidence="1" key="1">
    <citation type="journal article" date="2020" name="mSystems">
        <title>Genome- and Community-Level Interaction Insights into Carbon Utilization and Element Cycling Functions of Hydrothermarchaeota in Hydrothermal Sediment.</title>
        <authorList>
            <person name="Zhou Z."/>
            <person name="Liu Y."/>
            <person name="Xu W."/>
            <person name="Pan J."/>
            <person name="Luo Z.H."/>
            <person name="Li M."/>
        </authorList>
    </citation>
    <scope>NUCLEOTIDE SEQUENCE [LARGE SCALE GENOMIC DNA]</scope>
    <source>
        <strain evidence="1">HyVt-92</strain>
    </source>
</reference>
<evidence type="ECO:0008006" key="2">
    <source>
        <dbReference type="Google" id="ProtNLM"/>
    </source>
</evidence>
<name>A0A7V5HYG1_UNCAE</name>
<gene>
    <name evidence="1" type="ORF">ENL39_01850</name>
</gene>
<comment type="caution">
    <text evidence="1">The sequence shown here is derived from an EMBL/GenBank/DDBJ whole genome shotgun (WGS) entry which is preliminary data.</text>
</comment>
<dbReference type="EMBL" id="DRTT01000055">
    <property type="protein sequence ID" value="HHF98214.1"/>
    <property type="molecule type" value="Genomic_DNA"/>
</dbReference>
<organism evidence="1">
    <name type="scientific">Aerophobetes bacterium</name>
    <dbReference type="NCBI Taxonomy" id="2030807"/>
    <lineage>
        <taxon>Bacteria</taxon>
        <taxon>Candidatus Aerophobota</taxon>
    </lineage>
</organism>